<dbReference type="EMBL" id="JADFTS010000006">
    <property type="protein sequence ID" value="KAF9600186.1"/>
    <property type="molecule type" value="Genomic_DNA"/>
</dbReference>
<evidence type="ECO:0000313" key="3">
    <source>
        <dbReference type="Proteomes" id="UP000631114"/>
    </source>
</evidence>
<reference evidence="2 3" key="1">
    <citation type="submission" date="2020-10" db="EMBL/GenBank/DDBJ databases">
        <title>The Coptis chinensis genome and diversification of protoberbering-type alkaloids.</title>
        <authorList>
            <person name="Wang B."/>
            <person name="Shu S."/>
            <person name="Song C."/>
            <person name="Liu Y."/>
        </authorList>
    </citation>
    <scope>NUCLEOTIDE SEQUENCE [LARGE SCALE GENOMIC DNA]</scope>
    <source>
        <strain evidence="2">HL-2020</strain>
        <tissue evidence="2">Leaf</tissue>
    </source>
</reference>
<evidence type="ECO:0000256" key="1">
    <source>
        <dbReference type="SAM" id="MobiDB-lite"/>
    </source>
</evidence>
<name>A0A835HJL8_9MAGN</name>
<gene>
    <name evidence="2" type="ORF">IFM89_005010</name>
</gene>
<organism evidence="2 3">
    <name type="scientific">Coptis chinensis</name>
    <dbReference type="NCBI Taxonomy" id="261450"/>
    <lineage>
        <taxon>Eukaryota</taxon>
        <taxon>Viridiplantae</taxon>
        <taxon>Streptophyta</taxon>
        <taxon>Embryophyta</taxon>
        <taxon>Tracheophyta</taxon>
        <taxon>Spermatophyta</taxon>
        <taxon>Magnoliopsida</taxon>
        <taxon>Ranunculales</taxon>
        <taxon>Ranunculaceae</taxon>
        <taxon>Coptidoideae</taxon>
        <taxon>Coptis</taxon>
    </lineage>
</organism>
<proteinExistence type="predicted"/>
<evidence type="ECO:0000313" key="2">
    <source>
        <dbReference type="EMBL" id="KAF9600186.1"/>
    </source>
</evidence>
<keyword evidence="3" id="KW-1185">Reference proteome</keyword>
<dbReference type="AlphaFoldDB" id="A0A835HJL8"/>
<dbReference type="Proteomes" id="UP000631114">
    <property type="component" value="Unassembled WGS sequence"/>
</dbReference>
<accession>A0A835HJL8</accession>
<feature type="region of interest" description="Disordered" evidence="1">
    <location>
        <begin position="25"/>
        <end position="44"/>
    </location>
</feature>
<sequence length="97" mass="10905">MSKTKGRTVEVEEIMELELPNASSLPSVEVGHETTKKKKKKELAKEGKIGVVRHGKSHKTDDISQESLLELKSMRSYSIIRLKMVVQKSDKKVVKAT</sequence>
<protein>
    <submittedName>
        <fullName evidence="2">Uncharacterized protein</fullName>
    </submittedName>
</protein>
<comment type="caution">
    <text evidence="2">The sequence shown here is derived from an EMBL/GenBank/DDBJ whole genome shotgun (WGS) entry which is preliminary data.</text>
</comment>